<dbReference type="InterPro" id="IPR001387">
    <property type="entry name" value="Cro/C1-type_HTH"/>
</dbReference>
<dbReference type="SMART" id="SM00530">
    <property type="entry name" value="HTH_XRE"/>
    <property type="match status" value="1"/>
</dbReference>
<keyword evidence="4" id="KW-1185">Reference proteome</keyword>
<dbReference type="Proteomes" id="UP001595818">
    <property type="component" value="Unassembled WGS sequence"/>
</dbReference>
<evidence type="ECO:0000313" key="4">
    <source>
        <dbReference type="Proteomes" id="UP001595818"/>
    </source>
</evidence>
<evidence type="ECO:0000256" key="1">
    <source>
        <dbReference type="ARBA" id="ARBA00023125"/>
    </source>
</evidence>
<dbReference type="PANTHER" id="PTHR46558:SF11">
    <property type="entry name" value="HTH-TYPE TRANSCRIPTIONAL REGULATOR XRE"/>
    <property type="match status" value="1"/>
</dbReference>
<reference evidence="4" key="1">
    <citation type="journal article" date="2019" name="Int. J. Syst. Evol. Microbiol.">
        <title>The Global Catalogue of Microorganisms (GCM) 10K type strain sequencing project: providing services to taxonomists for standard genome sequencing and annotation.</title>
        <authorList>
            <consortium name="The Broad Institute Genomics Platform"/>
            <consortium name="The Broad Institute Genome Sequencing Center for Infectious Disease"/>
            <person name="Wu L."/>
            <person name="Ma J."/>
        </authorList>
    </citation>
    <scope>NUCLEOTIDE SEQUENCE [LARGE SCALE GENOMIC DNA]</scope>
    <source>
        <strain evidence="4">CGMCC 4.7466</strain>
    </source>
</reference>
<keyword evidence="1" id="KW-0238">DNA-binding</keyword>
<dbReference type="Pfam" id="PF01381">
    <property type="entry name" value="HTH_3"/>
    <property type="match status" value="1"/>
</dbReference>
<protein>
    <submittedName>
        <fullName evidence="3">Helix-turn-helix transcriptional regulator</fullName>
    </submittedName>
</protein>
<dbReference type="InterPro" id="IPR010982">
    <property type="entry name" value="Lambda_DNA-bd_dom_sf"/>
</dbReference>
<dbReference type="CDD" id="cd00093">
    <property type="entry name" value="HTH_XRE"/>
    <property type="match status" value="1"/>
</dbReference>
<evidence type="ECO:0000259" key="2">
    <source>
        <dbReference type="PROSITE" id="PS50943"/>
    </source>
</evidence>
<dbReference type="SUPFAM" id="SSF47413">
    <property type="entry name" value="lambda repressor-like DNA-binding domains"/>
    <property type="match status" value="1"/>
</dbReference>
<proteinExistence type="predicted"/>
<name>A0ABV9SZC3_9BACT</name>
<dbReference type="PANTHER" id="PTHR46558">
    <property type="entry name" value="TRACRIPTIONAL REGULATORY PROTEIN-RELATED-RELATED"/>
    <property type="match status" value="1"/>
</dbReference>
<dbReference type="EMBL" id="JBHSJJ010000004">
    <property type="protein sequence ID" value="MFC4871744.1"/>
    <property type="molecule type" value="Genomic_DNA"/>
</dbReference>
<accession>A0ABV9SZC3</accession>
<dbReference type="Gene3D" id="1.10.260.40">
    <property type="entry name" value="lambda repressor-like DNA-binding domains"/>
    <property type="match status" value="1"/>
</dbReference>
<gene>
    <name evidence="3" type="ORF">ACFPFU_08615</name>
</gene>
<feature type="domain" description="HTH cro/C1-type" evidence="2">
    <location>
        <begin position="11"/>
        <end position="65"/>
    </location>
</feature>
<dbReference type="PROSITE" id="PS50943">
    <property type="entry name" value="HTH_CROC1"/>
    <property type="match status" value="1"/>
</dbReference>
<sequence>MEQDQIIGKNLQVLRQKMALTQEQVADYLQINREEVSYYENGKRSMPSSLLSKIANLFGVDEYDLFEEDMGMARVNLALAFRADTLDPEDLEQIAGFKKIVMNYLRMKTVIENESANT</sequence>
<evidence type="ECO:0000313" key="3">
    <source>
        <dbReference type="EMBL" id="MFC4871744.1"/>
    </source>
</evidence>
<dbReference type="RefSeq" id="WP_377063506.1">
    <property type="nucleotide sequence ID" value="NZ_JBHSJJ010000004.1"/>
</dbReference>
<comment type="caution">
    <text evidence="3">The sequence shown here is derived from an EMBL/GenBank/DDBJ whole genome shotgun (WGS) entry which is preliminary data.</text>
</comment>
<organism evidence="3 4">
    <name type="scientific">Negadavirga shengliensis</name>
    <dbReference type="NCBI Taxonomy" id="1389218"/>
    <lineage>
        <taxon>Bacteria</taxon>
        <taxon>Pseudomonadati</taxon>
        <taxon>Bacteroidota</taxon>
        <taxon>Cytophagia</taxon>
        <taxon>Cytophagales</taxon>
        <taxon>Cyclobacteriaceae</taxon>
        <taxon>Negadavirga</taxon>
    </lineage>
</organism>